<keyword evidence="6 7" id="KW-0472">Membrane</keyword>
<organism evidence="9 10">
    <name type="scientific">Pantoea brenneri</name>
    <dbReference type="NCBI Taxonomy" id="472694"/>
    <lineage>
        <taxon>Bacteria</taxon>
        <taxon>Pseudomonadati</taxon>
        <taxon>Pseudomonadota</taxon>
        <taxon>Gammaproteobacteria</taxon>
        <taxon>Enterobacterales</taxon>
        <taxon>Erwiniaceae</taxon>
        <taxon>Pantoea</taxon>
    </lineage>
</organism>
<dbReference type="Pfam" id="PF04239">
    <property type="entry name" value="DUF421"/>
    <property type="match status" value="1"/>
</dbReference>
<dbReference type="PANTHER" id="PTHR34582">
    <property type="entry name" value="UPF0702 TRANSMEMBRANE PROTEIN YCAP"/>
    <property type="match status" value="1"/>
</dbReference>
<evidence type="ECO:0000256" key="2">
    <source>
        <dbReference type="ARBA" id="ARBA00006448"/>
    </source>
</evidence>
<feature type="transmembrane region" description="Helical" evidence="7">
    <location>
        <begin position="79"/>
        <end position="99"/>
    </location>
</feature>
<evidence type="ECO:0000313" key="10">
    <source>
        <dbReference type="Proteomes" id="UP000433737"/>
    </source>
</evidence>
<comment type="subcellular location">
    <subcellularLocation>
        <location evidence="1">Cell membrane</location>
        <topology evidence="1">Multi-pass membrane protein</topology>
    </subcellularLocation>
</comment>
<dbReference type="RefSeq" id="WP_159223688.1">
    <property type="nucleotide sequence ID" value="NZ_JAOCKV010000021.1"/>
</dbReference>
<evidence type="ECO:0000256" key="7">
    <source>
        <dbReference type="SAM" id="Phobius"/>
    </source>
</evidence>
<dbReference type="EMBL" id="CABWMH010000011">
    <property type="protein sequence ID" value="VXB94435.1"/>
    <property type="molecule type" value="Genomic_DNA"/>
</dbReference>
<dbReference type="Proteomes" id="UP000433737">
    <property type="component" value="Unassembled WGS sequence"/>
</dbReference>
<dbReference type="Gene3D" id="3.30.240.20">
    <property type="entry name" value="bsu07140 like domains"/>
    <property type="match status" value="1"/>
</dbReference>
<keyword evidence="5 7" id="KW-1133">Transmembrane helix</keyword>
<sequence length="232" mass="25342">MKQDEIVLSDIARLVFGQNPPTFLLEVIGRAVICFVLIIIALRLLGRRVASQYTLFELSAVVTLAGTMGVPLLDDKRGLLPPLVIIASLLALQHLAGHLSMRSRRFDRLLAGSERVVLDEGRLKLETLRATVLSREKLFSLLRGRGVQHLGQLSRVYIEPSGALTLVWSDTPRPGLAIAPRGDDALIAAMATDEHQVCFSCGNLADRNTPADSACHCCHAHHWLPASTSLED</sequence>
<feature type="transmembrane region" description="Helical" evidence="7">
    <location>
        <begin position="53"/>
        <end position="73"/>
    </location>
</feature>
<comment type="similarity">
    <text evidence="2">Belongs to the UPF0702 family.</text>
</comment>
<feature type="domain" description="YetF C-terminal" evidence="8">
    <location>
        <begin position="102"/>
        <end position="171"/>
    </location>
</feature>
<dbReference type="PANTHER" id="PTHR34582:SF6">
    <property type="entry name" value="UPF0702 TRANSMEMBRANE PROTEIN YCAP"/>
    <property type="match status" value="1"/>
</dbReference>
<evidence type="ECO:0000256" key="3">
    <source>
        <dbReference type="ARBA" id="ARBA00022475"/>
    </source>
</evidence>
<comment type="caution">
    <text evidence="9">The sequence shown here is derived from an EMBL/GenBank/DDBJ whole genome shotgun (WGS) entry which is preliminary data.</text>
</comment>
<gene>
    <name evidence="9" type="ORF">PANT111_190242</name>
</gene>
<reference evidence="9 10" key="1">
    <citation type="submission" date="2019-10" db="EMBL/GenBank/DDBJ databases">
        <authorList>
            <person name="Karimi E."/>
        </authorList>
    </citation>
    <scope>NUCLEOTIDE SEQUENCE [LARGE SCALE GENOMIC DNA]</scope>
    <source>
        <strain evidence="9">Pantoea sp. 111</strain>
    </source>
</reference>
<evidence type="ECO:0000256" key="1">
    <source>
        <dbReference type="ARBA" id="ARBA00004651"/>
    </source>
</evidence>
<dbReference type="GO" id="GO:0005886">
    <property type="term" value="C:plasma membrane"/>
    <property type="evidence" value="ECO:0007669"/>
    <property type="project" value="UniProtKB-SubCell"/>
</dbReference>
<evidence type="ECO:0000313" key="9">
    <source>
        <dbReference type="EMBL" id="VXB94435.1"/>
    </source>
</evidence>
<keyword evidence="4 7" id="KW-0812">Transmembrane</keyword>
<dbReference type="InterPro" id="IPR007353">
    <property type="entry name" value="DUF421"/>
</dbReference>
<name>A0AAX3J724_9GAMM</name>
<protein>
    <recommendedName>
        <fullName evidence="8">YetF C-terminal domain-containing protein</fullName>
    </recommendedName>
</protein>
<dbReference type="AlphaFoldDB" id="A0AAX3J724"/>
<evidence type="ECO:0000256" key="5">
    <source>
        <dbReference type="ARBA" id="ARBA00022989"/>
    </source>
</evidence>
<feature type="transmembrane region" description="Helical" evidence="7">
    <location>
        <begin position="27"/>
        <end position="46"/>
    </location>
</feature>
<accession>A0AAX3J724</accession>
<proteinExistence type="inferred from homology"/>
<evidence type="ECO:0000256" key="4">
    <source>
        <dbReference type="ARBA" id="ARBA00022692"/>
    </source>
</evidence>
<evidence type="ECO:0000259" key="8">
    <source>
        <dbReference type="Pfam" id="PF04239"/>
    </source>
</evidence>
<keyword evidence="3" id="KW-1003">Cell membrane</keyword>
<evidence type="ECO:0000256" key="6">
    <source>
        <dbReference type="ARBA" id="ARBA00023136"/>
    </source>
</evidence>
<dbReference type="InterPro" id="IPR023090">
    <property type="entry name" value="UPF0702_alpha/beta_dom_sf"/>
</dbReference>